<keyword evidence="3" id="KW-1185">Reference proteome</keyword>
<dbReference type="STRING" id="1227492.C482_01716"/>
<gene>
    <name evidence="2" type="ORF">C482_01716</name>
</gene>
<sequence>GVFGQEYHIQRALDGTDTTQDEVPGQVLDVLGSGGRPLERSIQRTMEDRMGADFSDVRIHTGGKAAEAAEAIDARAFTCGNDIVFNAGEYDPESAEGQFLLAHELAHVTQQNGGAPISMMPKPDADLQIDPDPHLEREADQAAEEALSGEEPLVVNRMGTDVHIQRIPKGKVFEALAMFEEERGEDHSDVREKTNELQLQNLHSTATDILEQEDVAESASLSRRELIGKGEDGFSALLEGATQQGKIQHRVAELEAQIEDKLEDVALTDDQRKKLWGAADTSTWDKVQWQLISTLLLNVTEIPALLEATKNSARSEYGVDERGEQLLAHAKQGKIESWEDVKEIWYQTNGDFAERAKKIKEEIRKGTFLDEDNRPDHVNEREE</sequence>
<accession>M0B7I6</accession>
<organism evidence="2 3">
    <name type="scientific">Natrialba chahannaoensis JCM 10990</name>
    <dbReference type="NCBI Taxonomy" id="1227492"/>
    <lineage>
        <taxon>Archaea</taxon>
        <taxon>Methanobacteriati</taxon>
        <taxon>Methanobacteriota</taxon>
        <taxon>Stenosarchaea group</taxon>
        <taxon>Halobacteria</taxon>
        <taxon>Halobacteriales</taxon>
        <taxon>Natrialbaceae</taxon>
        <taxon>Natrialba</taxon>
    </lineage>
</organism>
<evidence type="ECO:0000313" key="2">
    <source>
        <dbReference type="EMBL" id="ELZ05589.1"/>
    </source>
</evidence>
<dbReference type="InterPro" id="IPR025295">
    <property type="entry name" value="eCIS_core_dom"/>
</dbReference>
<proteinExistence type="predicted"/>
<protein>
    <submittedName>
        <fullName evidence="2">Transposase</fullName>
    </submittedName>
</protein>
<evidence type="ECO:0000259" key="1">
    <source>
        <dbReference type="Pfam" id="PF13699"/>
    </source>
</evidence>
<dbReference type="Proteomes" id="UP000011693">
    <property type="component" value="Unassembled WGS sequence"/>
</dbReference>
<dbReference type="AlphaFoldDB" id="M0B7I6"/>
<dbReference type="OrthoDB" id="206512at2157"/>
<reference evidence="2 3" key="1">
    <citation type="journal article" date="2014" name="PLoS Genet.">
        <title>Phylogenetically driven sequencing of extremely halophilic archaea reveals strategies for static and dynamic osmo-response.</title>
        <authorList>
            <person name="Becker E.A."/>
            <person name="Seitzer P.M."/>
            <person name="Tritt A."/>
            <person name="Larsen D."/>
            <person name="Krusor M."/>
            <person name="Yao A.I."/>
            <person name="Wu D."/>
            <person name="Madern D."/>
            <person name="Eisen J.A."/>
            <person name="Darling A.E."/>
            <person name="Facciotti M.T."/>
        </authorList>
    </citation>
    <scope>NUCLEOTIDE SEQUENCE [LARGE SCALE GENOMIC DNA]</scope>
    <source>
        <strain evidence="2 3">JCM 10990</strain>
    </source>
</reference>
<comment type="caution">
    <text evidence="2">The sequence shown here is derived from an EMBL/GenBank/DDBJ whole genome shotgun (WGS) entry which is preliminary data.</text>
</comment>
<dbReference type="Pfam" id="PF13699">
    <property type="entry name" value="eCIS_core"/>
    <property type="match status" value="1"/>
</dbReference>
<evidence type="ECO:0000313" key="3">
    <source>
        <dbReference type="Proteomes" id="UP000011693"/>
    </source>
</evidence>
<feature type="domain" description="eCIS core" evidence="1">
    <location>
        <begin position="37"/>
        <end position="114"/>
    </location>
</feature>
<dbReference type="EMBL" id="AOIN01000014">
    <property type="protein sequence ID" value="ELZ05589.1"/>
    <property type="molecule type" value="Genomic_DNA"/>
</dbReference>
<feature type="non-terminal residue" evidence="2">
    <location>
        <position position="1"/>
    </location>
</feature>
<dbReference type="PATRIC" id="fig|1227492.4.peg.331"/>
<name>M0B7I6_9EURY</name>